<dbReference type="OrthoDB" id="1677987at2"/>
<keyword evidence="2" id="KW-1185">Reference proteome</keyword>
<name>A0A1M6IFN8_9CLOT</name>
<organism evidence="1 2">
    <name type="scientific">Clostridium amylolyticum</name>
    <dbReference type="NCBI Taxonomy" id="1121298"/>
    <lineage>
        <taxon>Bacteria</taxon>
        <taxon>Bacillati</taxon>
        <taxon>Bacillota</taxon>
        <taxon>Clostridia</taxon>
        <taxon>Eubacteriales</taxon>
        <taxon>Clostridiaceae</taxon>
        <taxon>Clostridium</taxon>
    </lineage>
</organism>
<sequence length="225" mass="26095">MINSIYNSLGYWDTLLRENLTMKEKIFKEVNINEKTPFFHTVIFTRNNGMEILWSPCNDIKALIGYIQYAFLPQAFYFWIEGADKKITKYPILTADKIILNGEKAGKLSKDEAYLMKSQLGFIKGLWGMPKYSALKELKNFSMSFNNTWFGNSNGFMYLQVFENAEEMGKFVVNTNKQTSSEKSFQESTGLKEDEWINLCKAINNDKGSQEKFLNILYNVLNHVV</sequence>
<dbReference type="RefSeq" id="WP_083599900.1">
    <property type="nucleotide sequence ID" value="NZ_FQZO01000004.1"/>
</dbReference>
<protein>
    <submittedName>
        <fullName evidence="1">Uncharacterized protein</fullName>
    </submittedName>
</protein>
<dbReference type="AlphaFoldDB" id="A0A1M6IFN8"/>
<evidence type="ECO:0000313" key="2">
    <source>
        <dbReference type="Proteomes" id="UP000184080"/>
    </source>
</evidence>
<accession>A0A1M6IFN8</accession>
<gene>
    <name evidence="1" type="ORF">SAMN05444401_2797</name>
</gene>
<evidence type="ECO:0000313" key="1">
    <source>
        <dbReference type="EMBL" id="SHJ33248.1"/>
    </source>
</evidence>
<proteinExistence type="predicted"/>
<dbReference type="EMBL" id="FQZO01000004">
    <property type="protein sequence ID" value="SHJ33248.1"/>
    <property type="molecule type" value="Genomic_DNA"/>
</dbReference>
<dbReference type="Proteomes" id="UP000184080">
    <property type="component" value="Unassembled WGS sequence"/>
</dbReference>
<reference evidence="1 2" key="1">
    <citation type="submission" date="2016-11" db="EMBL/GenBank/DDBJ databases">
        <authorList>
            <person name="Jaros S."/>
            <person name="Januszkiewicz K."/>
            <person name="Wedrychowicz H."/>
        </authorList>
    </citation>
    <scope>NUCLEOTIDE SEQUENCE [LARGE SCALE GENOMIC DNA]</scope>
    <source>
        <strain evidence="1 2">DSM 21864</strain>
    </source>
</reference>